<dbReference type="AlphaFoldDB" id="A0A2M8Q0T5"/>
<evidence type="ECO:0000256" key="3">
    <source>
        <dbReference type="ARBA" id="ARBA00022481"/>
    </source>
</evidence>
<dbReference type="HAMAP" id="MF_00094">
    <property type="entry name" value="Rel_fac_2"/>
    <property type="match status" value="1"/>
</dbReference>
<evidence type="ECO:0000313" key="10">
    <source>
        <dbReference type="Proteomes" id="UP000228947"/>
    </source>
</evidence>
<evidence type="ECO:0000256" key="5">
    <source>
        <dbReference type="HAMAP-Rule" id="MF_00094"/>
    </source>
</evidence>
<dbReference type="EMBL" id="PGTL01000001">
    <property type="protein sequence ID" value="PJF43427.1"/>
    <property type="molecule type" value="Genomic_DNA"/>
</dbReference>
<evidence type="ECO:0000256" key="4">
    <source>
        <dbReference type="ARBA" id="ARBA00022917"/>
    </source>
</evidence>
<comment type="subcellular location">
    <subcellularLocation>
        <location evidence="5">Cytoplasm</location>
    </subcellularLocation>
</comment>
<dbReference type="SUPFAM" id="SSF75620">
    <property type="entry name" value="Release factor"/>
    <property type="match status" value="1"/>
</dbReference>
<comment type="similarity">
    <text evidence="2 5">Belongs to the prokaryotic/mitochondrial release factor family.</text>
</comment>
<comment type="caution">
    <text evidence="9">The sequence shown here is derived from an EMBL/GenBank/DDBJ whole genome shotgun (WGS) entry which is preliminary data.</text>
</comment>
<dbReference type="PANTHER" id="PTHR43116:SF3">
    <property type="entry name" value="CLASS I PEPTIDE CHAIN RELEASE FACTOR"/>
    <property type="match status" value="1"/>
</dbReference>
<dbReference type="GO" id="GO:0016149">
    <property type="term" value="F:translation release factor activity, codon specific"/>
    <property type="evidence" value="ECO:0007669"/>
    <property type="project" value="UniProtKB-UniRule"/>
</dbReference>
<dbReference type="Gene3D" id="3.30.70.1660">
    <property type="match status" value="1"/>
</dbReference>
<dbReference type="InterPro" id="IPR005139">
    <property type="entry name" value="PCRF"/>
</dbReference>
<dbReference type="InterPro" id="IPR004374">
    <property type="entry name" value="PrfB"/>
</dbReference>
<feature type="modified residue" description="N5-methylglutamine" evidence="5">
    <location>
        <position position="238"/>
    </location>
</feature>
<evidence type="ECO:0000256" key="2">
    <source>
        <dbReference type="ARBA" id="ARBA00010835"/>
    </source>
</evidence>
<keyword evidence="4 5" id="KW-0648">Protein biosynthesis</keyword>
<accession>A0A2M8Q0T5</accession>
<reference evidence="9 10" key="1">
    <citation type="submission" date="2017-11" db="EMBL/GenBank/DDBJ databases">
        <title>Evolution of Phototrophy in the Chloroflexi Phylum Driven by Horizontal Gene Transfer.</title>
        <authorList>
            <person name="Ward L.M."/>
            <person name="Hemp J."/>
            <person name="Shih P.M."/>
            <person name="Mcglynn S.E."/>
            <person name="Fischer W."/>
        </authorList>
    </citation>
    <scope>NUCLEOTIDE SEQUENCE [LARGE SCALE GENOMIC DNA]</scope>
    <source>
        <strain evidence="9">CP1_1M</strain>
    </source>
</reference>
<evidence type="ECO:0000256" key="1">
    <source>
        <dbReference type="ARBA" id="ARBA00002613"/>
    </source>
</evidence>
<dbReference type="SMART" id="SM00937">
    <property type="entry name" value="PCRF"/>
    <property type="match status" value="1"/>
</dbReference>
<protein>
    <recommendedName>
        <fullName evidence="5 6">Peptide chain release factor 2</fullName>
        <shortName evidence="5">RF-2</shortName>
    </recommendedName>
</protein>
<dbReference type="Pfam" id="PF00472">
    <property type="entry name" value="RF-1"/>
    <property type="match status" value="1"/>
</dbReference>
<proteinExistence type="inferred from homology"/>
<dbReference type="FunFam" id="3.30.160.20:FF:000004">
    <property type="entry name" value="Peptide chain release factor 1"/>
    <property type="match status" value="1"/>
</dbReference>
<organism evidence="9 10">
    <name type="scientific">Candidatus Thermofonsia Clade 1 bacterium</name>
    <dbReference type="NCBI Taxonomy" id="2364210"/>
    <lineage>
        <taxon>Bacteria</taxon>
        <taxon>Bacillati</taxon>
        <taxon>Chloroflexota</taxon>
        <taxon>Candidatus Thermofontia</taxon>
        <taxon>Candidatus Thermofonsia Clade 1</taxon>
    </lineage>
</organism>
<feature type="coiled-coil region" evidence="7">
    <location>
        <begin position="267"/>
        <end position="299"/>
    </location>
</feature>
<keyword evidence="3 5" id="KW-0488">Methylation</keyword>
<dbReference type="PANTHER" id="PTHR43116">
    <property type="entry name" value="PEPTIDE CHAIN RELEASE FACTOR 2"/>
    <property type="match status" value="1"/>
</dbReference>
<evidence type="ECO:0000256" key="6">
    <source>
        <dbReference type="NCBIfam" id="TIGR00020"/>
    </source>
</evidence>
<dbReference type="Gene3D" id="1.20.58.410">
    <property type="entry name" value="Release factor"/>
    <property type="match status" value="1"/>
</dbReference>
<feature type="domain" description="Peptide chain release factor" evidence="8">
    <location>
        <begin position="71"/>
        <end position="180"/>
    </location>
</feature>
<evidence type="ECO:0000259" key="8">
    <source>
        <dbReference type="SMART" id="SM00937"/>
    </source>
</evidence>
<gene>
    <name evidence="5" type="primary">prfB</name>
    <name evidence="9" type="ORF">CUN50_00450</name>
</gene>
<sequence>MPCSASLSSSWSAFDLAAKRREAAELEEKSSAPNFWDDVRKAQEAMQRLAALRDTIGEWESLQARLKDALELAQLDDESLAEDLEREVEALQQIVDQRVFEALMSGKYDRENAIVSIHAGAGGTESQDWAQMLLRMYLRWAEAHNMQVEIIDQMEGEGAGIKSVTMTVKGPYAYGYLQSERGVHRLVRISPFDANKRRHTSFALVEVVPDVQGEITDIVIEEKDLEIDTYRSSGAGGQHVQKNETAVRIVHKPTGIVVTCQNERSQNQNRERAMQVLRARLLDLERRKQEEEFAKLKGEHVDVNFGSQIRSYVLHPYQLVKDHRTDHEVGNAAAVLDGRLDDFMEAYLRAKVGQQQA</sequence>
<dbReference type="InterPro" id="IPR000352">
    <property type="entry name" value="Pep_chain_release_fac_I"/>
</dbReference>
<evidence type="ECO:0000313" key="9">
    <source>
        <dbReference type="EMBL" id="PJF43427.1"/>
    </source>
</evidence>
<comment type="PTM">
    <text evidence="5">Methylated by PrmC. Methylation increases the termination efficiency of RF2.</text>
</comment>
<dbReference type="GO" id="GO:0005737">
    <property type="term" value="C:cytoplasm"/>
    <property type="evidence" value="ECO:0007669"/>
    <property type="project" value="UniProtKB-SubCell"/>
</dbReference>
<dbReference type="InterPro" id="IPR045853">
    <property type="entry name" value="Pep_chain_release_fac_I_sf"/>
</dbReference>
<comment type="function">
    <text evidence="1 5">Peptide chain release factor 2 directs the termination of translation in response to the peptide chain termination codons UGA and UAA.</text>
</comment>
<dbReference type="Pfam" id="PF03462">
    <property type="entry name" value="PCRF"/>
    <property type="match status" value="1"/>
</dbReference>
<name>A0A2M8Q0T5_9CHLR</name>
<dbReference type="NCBIfam" id="TIGR00020">
    <property type="entry name" value="prfB"/>
    <property type="match status" value="1"/>
</dbReference>
<evidence type="ECO:0000256" key="7">
    <source>
        <dbReference type="SAM" id="Coils"/>
    </source>
</evidence>
<dbReference type="Proteomes" id="UP000228947">
    <property type="component" value="Unassembled WGS sequence"/>
</dbReference>
<keyword evidence="7" id="KW-0175">Coiled coil</keyword>
<dbReference type="Gene3D" id="3.30.160.20">
    <property type="match status" value="1"/>
</dbReference>
<keyword evidence="5" id="KW-0963">Cytoplasm</keyword>